<accession>A0A1I5DH55</accession>
<protein>
    <recommendedName>
        <fullName evidence="3">Outer membrane protein assembly factor BamA</fullName>
    </recommendedName>
</protein>
<keyword evidence="2" id="KW-1185">Reference proteome</keyword>
<evidence type="ECO:0000313" key="2">
    <source>
        <dbReference type="Proteomes" id="UP000198705"/>
    </source>
</evidence>
<evidence type="ECO:0000313" key="1">
    <source>
        <dbReference type="EMBL" id="SFN98605.1"/>
    </source>
</evidence>
<dbReference type="AlphaFoldDB" id="A0A1I5DH55"/>
<dbReference type="EMBL" id="FOVN01000008">
    <property type="protein sequence ID" value="SFN98605.1"/>
    <property type="molecule type" value="Genomic_DNA"/>
</dbReference>
<evidence type="ECO:0008006" key="3">
    <source>
        <dbReference type="Google" id="ProtNLM"/>
    </source>
</evidence>
<gene>
    <name evidence="1" type="ORF">SAMN04487989_10829</name>
</gene>
<proteinExistence type="predicted"/>
<sequence>MLSGSVTDLLGQNLYLKIQNESKEDTLVLDSIGYKKKHADFNSLSLEIDTLKYKISNLGYIDAKWESLKKINDSVYESNLTLAKPYKSVDIYYDLEKLPPGTLKQLKVHSSKLYFTVPFREIEQTLQFINKKVSDQGLPFTTLKLVNIKKTDHHTLKAELTVSNIEQKRSVDKIVVKGYEKFPKSYLSYFLKLKTGRTLNLSEIKEQTSLLQEIPFASQIKDPEILFSKDSTILYVYIEKVKSNTFDGFLGFGTNEETSKLELTGYLNLELTNNLNSGESLSIAYRSDESDQKSFNVNVNLPYLFNTPIGTELELNIFKKDSSFTTADQSARINYQLNPKNQFSVGIKSTKSNNLLSSENLNPFIKDYETSFYTVGYRFSNRSKEQSIFKRNAAIQLETGIGNREIASNKDQQYQYSLNAFKIFNLNFKNSIYVRTNSFGLFSDSYLENELSRFGGINSIRGFEENSLNANFYGLLATEYRYSLSSNLYVHSIIDIAYFENKIIDQKEKLYSFGFGFGLNTKAGLLRFNYANGKSENQSFKLSNSKIHLSLSALF</sequence>
<name>A0A1I5DH55_9FLAO</name>
<dbReference type="STRING" id="649333.SAMN04487989_10829"/>
<organism evidence="1 2">
    <name type="scientific">Bizionia echini</name>
    <dbReference type="NCBI Taxonomy" id="649333"/>
    <lineage>
        <taxon>Bacteria</taxon>
        <taxon>Pseudomonadati</taxon>
        <taxon>Bacteroidota</taxon>
        <taxon>Flavobacteriia</taxon>
        <taxon>Flavobacteriales</taxon>
        <taxon>Flavobacteriaceae</taxon>
        <taxon>Bizionia</taxon>
    </lineage>
</organism>
<reference evidence="2" key="1">
    <citation type="submission" date="2016-10" db="EMBL/GenBank/DDBJ databases">
        <authorList>
            <person name="Varghese N."/>
            <person name="Submissions S."/>
        </authorList>
    </citation>
    <scope>NUCLEOTIDE SEQUENCE [LARGE SCALE GENOMIC DNA]</scope>
    <source>
        <strain evidence="2">DSM 23925</strain>
    </source>
</reference>
<dbReference type="Proteomes" id="UP000198705">
    <property type="component" value="Unassembled WGS sequence"/>
</dbReference>
<dbReference type="Gene3D" id="2.40.160.50">
    <property type="entry name" value="membrane protein fhac: a member of the omp85/tpsb transporter family"/>
    <property type="match status" value="1"/>
</dbReference>